<feature type="non-terminal residue" evidence="1">
    <location>
        <position position="1"/>
    </location>
</feature>
<proteinExistence type="predicted"/>
<reference evidence="1 2" key="1">
    <citation type="submission" date="2021-06" db="EMBL/GenBank/DDBJ databases">
        <title>Caerostris extrusa draft genome.</title>
        <authorList>
            <person name="Kono N."/>
            <person name="Arakawa K."/>
        </authorList>
    </citation>
    <scope>NUCLEOTIDE SEQUENCE [LARGE SCALE GENOMIC DNA]</scope>
</reference>
<keyword evidence="2" id="KW-1185">Reference proteome</keyword>
<dbReference type="AlphaFoldDB" id="A0AAV4MFL5"/>
<comment type="caution">
    <text evidence="1">The sequence shown here is derived from an EMBL/GenBank/DDBJ whole genome shotgun (WGS) entry which is preliminary data.</text>
</comment>
<name>A0AAV4MFL5_CAEEX</name>
<dbReference type="Proteomes" id="UP001054945">
    <property type="component" value="Unassembled WGS sequence"/>
</dbReference>
<organism evidence="1 2">
    <name type="scientific">Caerostris extrusa</name>
    <name type="common">Bark spider</name>
    <name type="synonym">Caerostris bankana</name>
    <dbReference type="NCBI Taxonomy" id="172846"/>
    <lineage>
        <taxon>Eukaryota</taxon>
        <taxon>Metazoa</taxon>
        <taxon>Ecdysozoa</taxon>
        <taxon>Arthropoda</taxon>
        <taxon>Chelicerata</taxon>
        <taxon>Arachnida</taxon>
        <taxon>Araneae</taxon>
        <taxon>Araneomorphae</taxon>
        <taxon>Entelegynae</taxon>
        <taxon>Araneoidea</taxon>
        <taxon>Araneidae</taxon>
        <taxon>Caerostris</taxon>
    </lineage>
</organism>
<evidence type="ECO:0000313" key="2">
    <source>
        <dbReference type="Proteomes" id="UP001054945"/>
    </source>
</evidence>
<sequence>LCAKNLAKKTYFVYPIPFVKLVLTDLVNAILQIHVKIHWIPSGINIMILSRLDLTKGHADDPEPVKVKL</sequence>
<dbReference type="EMBL" id="BPLR01002125">
    <property type="protein sequence ID" value="GIX70241.1"/>
    <property type="molecule type" value="Genomic_DNA"/>
</dbReference>
<gene>
    <name evidence="1" type="ORF">CEXT_344411</name>
</gene>
<protein>
    <submittedName>
        <fullName evidence="1">Uncharacterized protein</fullName>
    </submittedName>
</protein>
<evidence type="ECO:0000313" key="1">
    <source>
        <dbReference type="EMBL" id="GIX70241.1"/>
    </source>
</evidence>
<accession>A0AAV4MFL5</accession>